<proteinExistence type="predicted"/>
<keyword evidence="2" id="KW-1185">Reference proteome</keyword>
<reference evidence="1 2" key="1">
    <citation type="journal article" date="2019" name="Anaerobe">
        <title>Brachyspira catarrhinii sp. nov., an anaerobic intestinal spirochaete isolated from vervet monkeys may have been misidentified as Brachyspira aalborgi in previous studies.</title>
        <authorList>
            <person name="Phillips N.D."/>
            <person name="La T."/>
            <person name="Hampson D.J."/>
        </authorList>
    </citation>
    <scope>NUCLEOTIDE SEQUENCE [LARGE SCALE GENOMIC DNA]</scope>
    <source>
        <strain evidence="1 2">Z12</strain>
    </source>
</reference>
<sequence>MYTNISVKDDQLLLEYEYYDYKRGNYYTTSYPIYCLSDDEARQIRDRLLPQYEDLGTAKNEVYRYIKSKDFYDYHIKELLKAFPNNSKYDNTESTIYINGAKV</sequence>
<gene>
    <name evidence="1" type="ORF">EZH24_12510</name>
</gene>
<dbReference type="EMBL" id="SJDU01000593">
    <property type="protein sequence ID" value="TKZ25128.1"/>
    <property type="molecule type" value="Genomic_DNA"/>
</dbReference>
<comment type="caution">
    <text evidence="1">The sequence shown here is derived from an EMBL/GenBank/DDBJ whole genome shotgun (WGS) entry which is preliminary data.</text>
</comment>
<evidence type="ECO:0000313" key="1">
    <source>
        <dbReference type="EMBL" id="TKZ25128.1"/>
    </source>
</evidence>
<accession>A0ABY2TMK4</accession>
<evidence type="ECO:0000313" key="2">
    <source>
        <dbReference type="Proteomes" id="UP000310168"/>
    </source>
</evidence>
<protein>
    <submittedName>
        <fullName evidence="1">Uncharacterized protein</fullName>
    </submittedName>
</protein>
<name>A0ABY2TMK4_9SPIR</name>
<dbReference type="RefSeq" id="WP_137999380.1">
    <property type="nucleotide sequence ID" value="NZ_SJDU01000593.1"/>
</dbReference>
<organism evidence="1 2">
    <name type="scientific">Brachyspira catarrhinii</name>
    <dbReference type="NCBI Taxonomy" id="2528966"/>
    <lineage>
        <taxon>Bacteria</taxon>
        <taxon>Pseudomonadati</taxon>
        <taxon>Spirochaetota</taxon>
        <taxon>Spirochaetia</taxon>
        <taxon>Brachyspirales</taxon>
        <taxon>Brachyspiraceae</taxon>
        <taxon>Brachyspira</taxon>
    </lineage>
</organism>
<dbReference type="Proteomes" id="UP000310168">
    <property type="component" value="Unassembled WGS sequence"/>
</dbReference>